<dbReference type="SUPFAM" id="SSF158791">
    <property type="entry name" value="MgtE N-terminal domain-like"/>
    <property type="match status" value="1"/>
</dbReference>
<dbReference type="AlphaFoldDB" id="A0A401XMI0"/>
<dbReference type="GO" id="GO:0015095">
    <property type="term" value="F:magnesium ion transmembrane transporter activity"/>
    <property type="evidence" value="ECO:0007669"/>
    <property type="project" value="UniProtKB-UniRule"/>
</dbReference>
<comment type="subunit">
    <text evidence="9">Homodimer.</text>
</comment>
<comment type="subcellular location">
    <subcellularLocation>
        <location evidence="9">Cell membrane</location>
        <topology evidence="9">Multi-pass membrane protein</topology>
    </subcellularLocation>
    <subcellularLocation>
        <location evidence="1">Membrane</location>
        <topology evidence="1">Multi-pass membrane protein</topology>
    </subcellularLocation>
</comment>
<reference evidence="11 12" key="1">
    <citation type="submission" date="2018-11" db="EMBL/GenBank/DDBJ databases">
        <title>Schleiferia aggregans sp. nov., a moderately thermophilic heterotrophic bacterium isolated from microbial mats at a terrestrial hot spring.</title>
        <authorList>
            <person name="Iino T."/>
            <person name="Ohkuma M."/>
            <person name="Haruta S."/>
        </authorList>
    </citation>
    <scope>NUCLEOTIDE SEQUENCE [LARGE SCALE GENOMIC DNA]</scope>
    <source>
        <strain evidence="11 12">LA</strain>
    </source>
</reference>
<organism evidence="11 12">
    <name type="scientific">Thermaurantimonas aggregans</name>
    <dbReference type="NCBI Taxonomy" id="2173829"/>
    <lineage>
        <taxon>Bacteria</taxon>
        <taxon>Pseudomonadati</taxon>
        <taxon>Bacteroidota</taxon>
        <taxon>Flavobacteriia</taxon>
        <taxon>Flavobacteriales</taxon>
        <taxon>Schleiferiaceae</taxon>
        <taxon>Thermaurantimonas</taxon>
    </lineage>
</organism>
<evidence type="ECO:0000256" key="3">
    <source>
        <dbReference type="ARBA" id="ARBA00022448"/>
    </source>
</evidence>
<keyword evidence="6 9" id="KW-1133">Transmembrane helix</keyword>
<evidence type="ECO:0000256" key="4">
    <source>
        <dbReference type="ARBA" id="ARBA00022692"/>
    </source>
</evidence>
<keyword evidence="8" id="KW-0129">CBS domain</keyword>
<gene>
    <name evidence="11" type="primary">mgtE</name>
    <name evidence="11" type="ORF">JCM31826_17110</name>
</gene>
<dbReference type="OrthoDB" id="9790355at2"/>
<feature type="transmembrane region" description="Helical" evidence="9">
    <location>
        <begin position="359"/>
        <end position="380"/>
    </location>
</feature>
<feature type="transmembrane region" description="Helical" evidence="9">
    <location>
        <begin position="420"/>
        <end position="442"/>
    </location>
</feature>
<evidence type="ECO:0000256" key="7">
    <source>
        <dbReference type="ARBA" id="ARBA00023136"/>
    </source>
</evidence>
<evidence type="ECO:0000256" key="5">
    <source>
        <dbReference type="ARBA" id="ARBA00022842"/>
    </source>
</evidence>
<evidence type="ECO:0000256" key="1">
    <source>
        <dbReference type="ARBA" id="ARBA00004141"/>
    </source>
</evidence>
<dbReference type="Gene3D" id="3.10.580.10">
    <property type="entry name" value="CBS-domain"/>
    <property type="match status" value="1"/>
</dbReference>
<keyword evidence="9" id="KW-1003">Cell membrane</keyword>
<evidence type="ECO:0000256" key="2">
    <source>
        <dbReference type="ARBA" id="ARBA00009749"/>
    </source>
</evidence>
<evidence type="ECO:0000256" key="8">
    <source>
        <dbReference type="PROSITE-ProRule" id="PRU00703"/>
    </source>
</evidence>
<name>A0A401XMI0_9FLAO</name>
<dbReference type="Pfam" id="PF03448">
    <property type="entry name" value="MgtE_N"/>
    <property type="match status" value="1"/>
</dbReference>
<feature type="transmembrane region" description="Helical" evidence="9">
    <location>
        <begin position="288"/>
        <end position="305"/>
    </location>
</feature>
<dbReference type="RefSeq" id="WP_124398289.1">
    <property type="nucleotide sequence ID" value="NZ_BHZE01000018.1"/>
</dbReference>
<dbReference type="Proteomes" id="UP000286715">
    <property type="component" value="Unassembled WGS sequence"/>
</dbReference>
<dbReference type="InterPro" id="IPR006667">
    <property type="entry name" value="SLC41_membr_dom"/>
</dbReference>
<dbReference type="Gene3D" id="1.25.60.10">
    <property type="entry name" value="MgtE N-terminal domain-like"/>
    <property type="match status" value="1"/>
</dbReference>
<evidence type="ECO:0000256" key="6">
    <source>
        <dbReference type="ARBA" id="ARBA00022989"/>
    </source>
</evidence>
<proteinExistence type="inferred from homology"/>
<dbReference type="NCBIfam" id="TIGR00400">
    <property type="entry name" value="mgtE"/>
    <property type="match status" value="1"/>
</dbReference>
<comment type="similarity">
    <text evidence="2 9">Belongs to the SLC41A transporter family.</text>
</comment>
<dbReference type="SUPFAM" id="SSF54631">
    <property type="entry name" value="CBS-domain pair"/>
    <property type="match status" value="1"/>
</dbReference>
<dbReference type="InterPro" id="IPR036739">
    <property type="entry name" value="SLC41_membr_dom_sf"/>
</dbReference>
<dbReference type="EMBL" id="BHZE01000018">
    <property type="protein sequence ID" value="GCD78229.1"/>
    <property type="molecule type" value="Genomic_DNA"/>
</dbReference>
<dbReference type="CDD" id="cd04606">
    <property type="entry name" value="CBS_pair_Mg_transporter"/>
    <property type="match status" value="1"/>
</dbReference>
<dbReference type="SMART" id="SM00924">
    <property type="entry name" value="MgtE_N"/>
    <property type="match status" value="1"/>
</dbReference>
<feature type="transmembrane region" description="Helical" evidence="9">
    <location>
        <begin position="386"/>
        <end position="408"/>
    </location>
</feature>
<dbReference type="Pfam" id="PF00571">
    <property type="entry name" value="CBS"/>
    <property type="match status" value="2"/>
</dbReference>
<keyword evidence="12" id="KW-1185">Reference proteome</keyword>
<feature type="domain" description="CBS" evidence="10">
    <location>
        <begin position="142"/>
        <end position="204"/>
    </location>
</feature>
<comment type="caution">
    <text evidence="11">The sequence shown here is derived from an EMBL/GenBank/DDBJ whole genome shotgun (WGS) entry which is preliminary data.</text>
</comment>
<dbReference type="InterPro" id="IPR038076">
    <property type="entry name" value="MgtE_N_sf"/>
</dbReference>
<dbReference type="PANTHER" id="PTHR43773">
    <property type="entry name" value="MAGNESIUM TRANSPORTER MGTE"/>
    <property type="match status" value="1"/>
</dbReference>
<evidence type="ECO:0000313" key="12">
    <source>
        <dbReference type="Proteomes" id="UP000286715"/>
    </source>
</evidence>
<feature type="transmembrane region" description="Helical" evidence="9">
    <location>
        <begin position="317"/>
        <end position="339"/>
    </location>
</feature>
<keyword evidence="3 9" id="KW-0813">Transport</keyword>
<dbReference type="InterPro" id="IPR006669">
    <property type="entry name" value="MgtE_transporter"/>
</dbReference>
<dbReference type="InterPro" id="IPR046342">
    <property type="entry name" value="CBS_dom_sf"/>
</dbReference>
<keyword evidence="4 9" id="KW-0812">Transmembrane</keyword>
<accession>A0A401XMI0</accession>
<dbReference type="SMART" id="SM00116">
    <property type="entry name" value="CBS"/>
    <property type="match status" value="2"/>
</dbReference>
<sequence length="447" mass="49393">MHTKKLNQSIVDRISELLESSSIDRVLAEIEEFHPEDVAELLERLDLEQAKALLYALPEERAAEVIVELDEEVRASLLQEYSGKELAQEVIENLDSDDAADIISELPQEKIHEVLQSLEDPDQAREIADLLNYAEDTAGSIMAKELVKVNASWKLMRCLREMRRQAEKVDQVHAIYVVDDDDRLLGTLSLKKLLTTSTKTPVSEVYDRKIIKVTTDTHVEEVARLMRKYDLVVIPVVDHEGRLMGRITFDDVMDVMKEEAERDYQMASGLAQDVESADSIFALSKARLPWLLIGMLGGVISSRVVDFFDISQYPEMAAFMPLIAATGGNVGVQSAALVVQSLANDSFNESILQKLLKDLGVGLVTALVCASLMFAVTAALGKPFNLSITVSIALVSVIVFAAMFGTLVPLTLNKFKIDPAVATGPFVTTTNDVIGLFIYFSVAKLIM</sequence>
<keyword evidence="5 9" id="KW-0460">Magnesium</keyword>
<feature type="domain" description="CBS" evidence="10">
    <location>
        <begin position="206"/>
        <end position="262"/>
    </location>
</feature>
<evidence type="ECO:0000259" key="10">
    <source>
        <dbReference type="PROSITE" id="PS51371"/>
    </source>
</evidence>
<dbReference type="GO" id="GO:0005886">
    <property type="term" value="C:plasma membrane"/>
    <property type="evidence" value="ECO:0007669"/>
    <property type="project" value="UniProtKB-SubCell"/>
</dbReference>
<dbReference type="InterPro" id="IPR000644">
    <property type="entry name" value="CBS_dom"/>
</dbReference>
<dbReference type="PANTHER" id="PTHR43773:SF1">
    <property type="entry name" value="MAGNESIUM TRANSPORTER MGTE"/>
    <property type="match status" value="1"/>
</dbReference>
<keyword evidence="7 9" id="KW-0472">Membrane</keyword>
<comment type="function">
    <text evidence="9">Acts as a magnesium transporter.</text>
</comment>
<dbReference type="PROSITE" id="PS51371">
    <property type="entry name" value="CBS"/>
    <property type="match status" value="2"/>
</dbReference>
<dbReference type="Pfam" id="PF01769">
    <property type="entry name" value="MgtE"/>
    <property type="match status" value="1"/>
</dbReference>
<keyword evidence="9" id="KW-0479">Metal-binding</keyword>
<dbReference type="SUPFAM" id="SSF161093">
    <property type="entry name" value="MgtE membrane domain-like"/>
    <property type="match status" value="1"/>
</dbReference>
<dbReference type="GO" id="GO:0046872">
    <property type="term" value="F:metal ion binding"/>
    <property type="evidence" value="ECO:0007669"/>
    <property type="project" value="UniProtKB-KW"/>
</dbReference>
<evidence type="ECO:0000313" key="11">
    <source>
        <dbReference type="EMBL" id="GCD78229.1"/>
    </source>
</evidence>
<protein>
    <recommendedName>
        <fullName evidence="9">Magnesium transporter MgtE</fullName>
    </recommendedName>
</protein>
<dbReference type="InterPro" id="IPR006668">
    <property type="entry name" value="Mg_transptr_MgtE_intracell_dom"/>
</dbReference>
<dbReference type="Gene3D" id="1.10.357.20">
    <property type="entry name" value="SLC41 divalent cation transporters, integral membrane domain"/>
    <property type="match status" value="1"/>
</dbReference>
<evidence type="ECO:0000256" key="9">
    <source>
        <dbReference type="RuleBase" id="RU362011"/>
    </source>
</evidence>